<evidence type="ECO:0000313" key="3">
    <source>
        <dbReference type="Proteomes" id="UP000324800"/>
    </source>
</evidence>
<feature type="region of interest" description="Disordered" evidence="1">
    <location>
        <begin position="268"/>
        <end position="303"/>
    </location>
</feature>
<comment type="caution">
    <text evidence="2">The sequence shown here is derived from an EMBL/GenBank/DDBJ whole genome shotgun (WGS) entry which is preliminary data.</text>
</comment>
<proteinExistence type="predicted"/>
<feature type="compositionally biased region" description="Polar residues" evidence="1">
    <location>
        <begin position="272"/>
        <end position="290"/>
    </location>
</feature>
<dbReference type="SUPFAM" id="SSF56672">
    <property type="entry name" value="DNA/RNA polymerases"/>
    <property type="match status" value="1"/>
</dbReference>
<accession>A0A5J4TQP1</accession>
<protein>
    <recommendedName>
        <fullName evidence="4">Reverse transcriptase domain-containing protein</fullName>
    </recommendedName>
</protein>
<organism evidence="2 3">
    <name type="scientific">Streblomastix strix</name>
    <dbReference type="NCBI Taxonomy" id="222440"/>
    <lineage>
        <taxon>Eukaryota</taxon>
        <taxon>Metamonada</taxon>
        <taxon>Preaxostyla</taxon>
        <taxon>Oxymonadida</taxon>
        <taxon>Streblomastigidae</taxon>
        <taxon>Streblomastix</taxon>
    </lineage>
</organism>
<dbReference type="InterPro" id="IPR043128">
    <property type="entry name" value="Rev_trsase/Diguanyl_cyclase"/>
</dbReference>
<dbReference type="Gene3D" id="3.30.70.270">
    <property type="match status" value="1"/>
</dbReference>
<gene>
    <name evidence="2" type="ORF">EZS28_044789</name>
</gene>
<dbReference type="Proteomes" id="UP000324800">
    <property type="component" value="Unassembled WGS sequence"/>
</dbReference>
<evidence type="ECO:0000313" key="2">
    <source>
        <dbReference type="EMBL" id="KAA6359685.1"/>
    </source>
</evidence>
<reference evidence="2 3" key="1">
    <citation type="submission" date="2019-03" db="EMBL/GenBank/DDBJ databases">
        <title>Single cell metagenomics reveals metabolic interactions within the superorganism composed of flagellate Streblomastix strix and complex community of Bacteroidetes bacteria on its surface.</title>
        <authorList>
            <person name="Treitli S.C."/>
            <person name="Kolisko M."/>
            <person name="Husnik F."/>
            <person name="Keeling P."/>
            <person name="Hampl V."/>
        </authorList>
    </citation>
    <scope>NUCLEOTIDE SEQUENCE [LARGE SCALE GENOMIC DNA]</scope>
    <source>
        <strain evidence="2">ST1C</strain>
    </source>
</reference>
<dbReference type="Gene3D" id="3.10.10.10">
    <property type="entry name" value="HIV Type 1 Reverse Transcriptase, subunit A, domain 1"/>
    <property type="match status" value="1"/>
</dbReference>
<sequence length="303" mass="35095">MEGEEGEQNGTQNRMEKDKLLEEDYDLLGRPLTINTQIQLIANCHRATIIIQTTSTGDQCDLNLSPVQSGRQIIELLAAMEIDRPERQNINRCSAYHERPRQCAQSRSPETQDRVQGRLRSTLELIQNYLIRAGDEVTTQFTDSFVKCWNPKFAIPKKQRGWRKIHDCRIPISELITEYFKLEGISDIHKIIISNDWATTIDLHHAFHHIRVADEMRPYLCYIFNGISYSYNVLPDSRGKEAMQLENLRLRRRYFDPELVEHENIDDANDNIPKQKSVEATKTSDGTSQVKEARKNKRLGIGN</sequence>
<evidence type="ECO:0000256" key="1">
    <source>
        <dbReference type="SAM" id="MobiDB-lite"/>
    </source>
</evidence>
<dbReference type="OrthoDB" id="9950135at2759"/>
<dbReference type="EMBL" id="SNRW01028005">
    <property type="protein sequence ID" value="KAA6359685.1"/>
    <property type="molecule type" value="Genomic_DNA"/>
</dbReference>
<evidence type="ECO:0008006" key="4">
    <source>
        <dbReference type="Google" id="ProtNLM"/>
    </source>
</evidence>
<dbReference type="AlphaFoldDB" id="A0A5J4TQP1"/>
<name>A0A5J4TQP1_9EUKA</name>
<feature type="compositionally biased region" description="Basic residues" evidence="1">
    <location>
        <begin position="294"/>
        <end position="303"/>
    </location>
</feature>
<dbReference type="InterPro" id="IPR043502">
    <property type="entry name" value="DNA/RNA_pol_sf"/>
</dbReference>